<evidence type="ECO:0000256" key="1">
    <source>
        <dbReference type="ARBA" id="ARBA00005234"/>
    </source>
</evidence>
<dbReference type="AlphaFoldDB" id="A0A2J6PV09"/>
<evidence type="ECO:0000256" key="3">
    <source>
        <dbReference type="ARBA" id="ARBA00022801"/>
    </source>
</evidence>
<dbReference type="Pfam" id="PF02902">
    <property type="entry name" value="Peptidase_C48"/>
    <property type="match status" value="1"/>
</dbReference>
<dbReference type="PROSITE" id="PS50600">
    <property type="entry name" value="ULP_PROTEASE"/>
    <property type="match status" value="1"/>
</dbReference>
<sequence>MGQLSTPQQWRCSWTTDDKVTLDRQILSYKDIASLDDSEQLNDEILLALLILLVNQNNSGEILLHNTFFYEKLLSRDGLPRTMKWTKNIQVEKLKYMVIPIHRPNHWVVAILVVSETRDFTKEAPPTKSATIITIDSLDCKGTSENKDIFLHLRNYLTTLIENLDSDAVEWKHARGFARQSNSYDCGIYVLLAVEEFLQGPEAFITRFCDTSEAPDNVIFDSIESRHRFQELIIQLKKKHDASTKKIDSIEGLAENETRLPILMRLDMTSAMRAFGSTQDIENCKDYLVDSDQWNHILSAEAGTEFSALAKYECQQPSNNRSSAPARGKWNCPWIFLVLTNN</sequence>
<feature type="domain" description="Ubiquitin-like protease family profile" evidence="5">
    <location>
        <begin position="25"/>
        <end position="197"/>
    </location>
</feature>
<proteinExistence type="inferred from homology"/>
<dbReference type="InterPro" id="IPR003653">
    <property type="entry name" value="Peptidase_C48_C"/>
</dbReference>
<dbReference type="GO" id="GO:0006508">
    <property type="term" value="P:proteolysis"/>
    <property type="evidence" value="ECO:0007669"/>
    <property type="project" value="UniProtKB-KW"/>
</dbReference>
<evidence type="ECO:0000313" key="7">
    <source>
        <dbReference type="Proteomes" id="UP000235672"/>
    </source>
</evidence>
<name>A0A2J6PV09_9HELO</name>
<protein>
    <submittedName>
        <fullName evidence="6">Cysteine proteinase</fullName>
    </submittedName>
</protein>
<reference evidence="6 7" key="1">
    <citation type="submission" date="2016-05" db="EMBL/GenBank/DDBJ databases">
        <title>A degradative enzymes factory behind the ericoid mycorrhizal symbiosis.</title>
        <authorList>
            <consortium name="DOE Joint Genome Institute"/>
            <person name="Martino E."/>
            <person name="Morin E."/>
            <person name="Grelet G."/>
            <person name="Kuo A."/>
            <person name="Kohler A."/>
            <person name="Daghino S."/>
            <person name="Barry K."/>
            <person name="Choi C."/>
            <person name="Cichocki N."/>
            <person name="Clum A."/>
            <person name="Copeland A."/>
            <person name="Hainaut M."/>
            <person name="Haridas S."/>
            <person name="Labutti K."/>
            <person name="Lindquist E."/>
            <person name="Lipzen A."/>
            <person name="Khouja H.-R."/>
            <person name="Murat C."/>
            <person name="Ohm R."/>
            <person name="Olson A."/>
            <person name="Spatafora J."/>
            <person name="Veneault-Fourrey C."/>
            <person name="Henrissat B."/>
            <person name="Grigoriev I."/>
            <person name="Martin F."/>
            <person name="Perotto S."/>
        </authorList>
    </citation>
    <scope>NUCLEOTIDE SEQUENCE [LARGE SCALE GENOMIC DNA]</scope>
    <source>
        <strain evidence="6 7">UAMH 7357</strain>
    </source>
</reference>
<comment type="similarity">
    <text evidence="1">Belongs to the peptidase C48 family.</text>
</comment>
<dbReference type="SUPFAM" id="SSF54001">
    <property type="entry name" value="Cysteine proteinases"/>
    <property type="match status" value="1"/>
</dbReference>
<evidence type="ECO:0000256" key="2">
    <source>
        <dbReference type="ARBA" id="ARBA00022670"/>
    </source>
</evidence>
<dbReference type="OrthoDB" id="3553916at2759"/>
<keyword evidence="2" id="KW-0645">Protease</keyword>
<accession>A0A2J6PV09</accession>
<keyword evidence="4" id="KW-0788">Thiol protease</keyword>
<gene>
    <name evidence="6" type="ORF">NA56DRAFT_259866</name>
</gene>
<keyword evidence="7" id="KW-1185">Reference proteome</keyword>
<organism evidence="6 7">
    <name type="scientific">Hyaloscypha hepaticicola</name>
    <dbReference type="NCBI Taxonomy" id="2082293"/>
    <lineage>
        <taxon>Eukaryota</taxon>
        <taxon>Fungi</taxon>
        <taxon>Dikarya</taxon>
        <taxon>Ascomycota</taxon>
        <taxon>Pezizomycotina</taxon>
        <taxon>Leotiomycetes</taxon>
        <taxon>Helotiales</taxon>
        <taxon>Hyaloscyphaceae</taxon>
        <taxon>Hyaloscypha</taxon>
    </lineage>
</organism>
<dbReference type="STRING" id="1745343.A0A2J6PV09"/>
<dbReference type="Gene3D" id="3.40.395.10">
    <property type="entry name" value="Adenoviral Proteinase, Chain A"/>
    <property type="match status" value="1"/>
</dbReference>
<dbReference type="PANTHER" id="PTHR46915:SF2">
    <property type="entry name" value="UBIQUITIN-LIKE PROTEASE 4"/>
    <property type="match status" value="1"/>
</dbReference>
<dbReference type="EMBL" id="KZ613497">
    <property type="protein sequence ID" value="PMD17829.1"/>
    <property type="molecule type" value="Genomic_DNA"/>
</dbReference>
<evidence type="ECO:0000256" key="4">
    <source>
        <dbReference type="ARBA" id="ARBA00022807"/>
    </source>
</evidence>
<dbReference type="GO" id="GO:0019783">
    <property type="term" value="F:ubiquitin-like protein peptidase activity"/>
    <property type="evidence" value="ECO:0007669"/>
    <property type="project" value="UniProtKB-ARBA"/>
</dbReference>
<evidence type="ECO:0000259" key="5">
    <source>
        <dbReference type="PROSITE" id="PS50600"/>
    </source>
</evidence>
<keyword evidence="3" id="KW-0378">Hydrolase</keyword>
<evidence type="ECO:0000313" key="6">
    <source>
        <dbReference type="EMBL" id="PMD17829.1"/>
    </source>
</evidence>
<dbReference type="GO" id="GO:0016926">
    <property type="term" value="P:protein desumoylation"/>
    <property type="evidence" value="ECO:0007669"/>
    <property type="project" value="UniProtKB-ARBA"/>
</dbReference>
<dbReference type="Proteomes" id="UP000235672">
    <property type="component" value="Unassembled WGS sequence"/>
</dbReference>
<dbReference type="PANTHER" id="PTHR46915">
    <property type="entry name" value="UBIQUITIN-LIKE PROTEASE 4-RELATED"/>
    <property type="match status" value="1"/>
</dbReference>
<dbReference type="GO" id="GO:0008234">
    <property type="term" value="F:cysteine-type peptidase activity"/>
    <property type="evidence" value="ECO:0007669"/>
    <property type="project" value="UniProtKB-KW"/>
</dbReference>
<dbReference type="InterPro" id="IPR038765">
    <property type="entry name" value="Papain-like_cys_pep_sf"/>
</dbReference>